<feature type="transmembrane region" description="Helical" evidence="11">
    <location>
        <begin position="291"/>
        <end position="309"/>
    </location>
</feature>
<evidence type="ECO:0000256" key="6">
    <source>
        <dbReference type="ARBA" id="ARBA00023136"/>
    </source>
</evidence>
<evidence type="ECO:0000256" key="8">
    <source>
        <dbReference type="ARBA" id="ARBA00023214"/>
    </source>
</evidence>
<evidence type="ECO:0000256" key="2">
    <source>
        <dbReference type="ARBA" id="ARBA00022448"/>
    </source>
</evidence>
<feature type="transmembrane region" description="Helical" evidence="11">
    <location>
        <begin position="219"/>
        <end position="237"/>
    </location>
</feature>
<dbReference type="CDD" id="cd00400">
    <property type="entry name" value="Voltage_gated_ClC"/>
    <property type="match status" value="1"/>
</dbReference>
<evidence type="ECO:0000256" key="11">
    <source>
        <dbReference type="SAM" id="Phobius"/>
    </source>
</evidence>
<evidence type="ECO:0000313" key="13">
    <source>
        <dbReference type="EMBL" id="SNR50918.1"/>
    </source>
</evidence>
<dbReference type="InterPro" id="IPR046342">
    <property type="entry name" value="CBS_dom_sf"/>
</dbReference>
<dbReference type="InterPro" id="IPR014743">
    <property type="entry name" value="Cl-channel_core"/>
</dbReference>
<dbReference type="CDD" id="cd02205">
    <property type="entry name" value="CBS_pair_SF"/>
    <property type="match status" value="1"/>
</dbReference>
<reference evidence="14" key="1">
    <citation type="submission" date="2017-06" db="EMBL/GenBank/DDBJ databases">
        <authorList>
            <person name="Varghese N."/>
            <person name="Submissions S."/>
        </authorList>
    </citation>
    <scope>NUCLEOTIDE SEQUENCE [LARGE SCALE GENOMIC DNA]</scope>
    <source>
        <strain evidence="14">DSM 28041</strain>
    </source>
</reference>
<feature type="domain" description="CBS" evidence="12">
    <location>
        <begin position="538"/>
        <end position="599"/>
    </location>
</feature>
<dbReference type="Pfam" id="PF00571">
    <property type="entry name" value="CBS"/>
    <property type="match status" value="1"/>
</dbReference>
<name>A0A238WWS9_9BACT</name>
<dbReference type="InterPro" id="IPR001807">
    <property type="entry name" value="ClC"/>
</dbReference>
<dbReference type="InterPro" id="IPR050368">
    <property type="entry name" value="ClC-type_chloride_channel"/>
</dbReference>
<keyword evidence="5" id="KW-0406">Ion transport</keyword>
<feature type="transmembrane region" description="Helical" evidence="11">
    <location>
        <begin position="182"/>
        <end position="207"/>
    </location>
</feature>
<dbReference type="PANTHER" id="PTHR43427:SF6">
    <property type="entry name" value="CHLORIDE CHANNEL PROTEIN CLC-E"/>
    <property type="match status" value="1"/>
</dbReference>
<keyword evidence="14" id="KW-1185">Reference proteome</keyword>
<proteinExistence type="predicted"/>
<feature type="transmembrane region" description="Helical" evidence="11">
    <location>
        <begin position="36"/>
        <end position="65"/>
    </location>
</feature>
<keyword evidence="2" id="KW-0813">Transport</keyword>
<dbReference type="EMBL" id="FZNS01000003">
    <property type="protein sequence ID" value="SNR50918.1"/>
    <property type="molecule type" value="Genomic_DNA"/>
</dbReference>
<feature type="transmembrane region" description="Helical" evidence="11">
    <location>
        <begin position="356"/>
        <end position="376"/>
    </location>
</feature>
<dbReference type="AlphaFoldDB" id="A0A238WWS9"/>
<keyword evidence="9" id="KW-0407">Ion channel</keyword>
<dbReference type="PANTHER" id="PTHR43427">
    <property type="entry name" value="CHLORIDE CHANNEL PROTEIN CLC-E"/>
    <property type="match status" value="1"/>
</dbReference>
<keyword evidence="7" id="KW-0869">Chloride channel</keyword>
<evidence type="ECO:0000256" key="7">
    <source>
        <dbReference type="ARBA" id="ARBA00023173"/>
    </source>
</evidence>
<evidence type="ECO:0000259" key="12">
    <source>
        <dbReference type="PROSITE" id="PS51371"/>
    </source>
</evidence>
<keyword evidence="6 11" id="KW-0472">Membrane</keyword>
<organism evidence="13 14">
    <name type="scientific">Hymenobacter mucosus</name>
    <dbReference type="NCBI Taxonomy" id="1411120"/>
    <lineage>
        <taxon>Bacteria</taxon>
        <taxon>Pseudomonadati</taxon>
        <taxon>Bacteroidota</taxon>
        <taxon>Cytophagia</taxon>
        <taxon>Cytophagales</taxon>
        <taxon>Hymenobacteraceae</taxon>
        <taxon>Hymenobacter</taxon>
    </lineage>
</organism>
<keyword evidence="4 11" id="KW-1133">Transmembrane helix</keyword>
<dbReference type="RefSeq" id="WP_089332263.1">
    <property type="nucleotide sequence ID" value="NZ_FZNS01000003.1"/>
</dbReference>
<sequence length="631" mass="66564">MIPTSAATGIPVAPSLTPTLEAADMRPSTSPDKKRLLYLSTLAVLVGIVISDVAKLLVMLIHFVTNLAFFGQVSLENRSPADNTLGLWVILVPVVGGLIIGLMALYGARGIRGHGIPEAMEQVLTNQSRIRPIITVLKPLSAAISIGTGGPFGTEGPIIATGGAFASNVGQLLRITHTERKILLAAGATAGMTAVFGTPLAGIFLAIELLLFEFSPRSLIPVALACLTGSAGHHLLFEAGPEFAMPAVASPSNTALAAYSAIGLVVGLLAVGITKSLHWLEEAFARLPLPWVFHPALGGLAVGICGYFAPRVLGVGYENITWLLSGSWPLLAVLLLGTLKLVAWSLSLGSGTSGGTLAPLLTVGAAAGALLGGLLVQVVPEAGIALPLAALVGMSALFAGASRALLTSVIFGIELTGQPYALVALLGACTAAYVVSYFLMNHTIMTENMARRGVHTPYSYEPDALEKLTVAQVLRPGGLTLSAENTLAEVREWLAQQAAKEVPTHFIVVDAEGQFQGLLSFMELYAHHPDVTVPVHTLIRQHPAPVLATDSLRKAVSCMARANVDVLPVVETHNPLVVTGVLSYHEVLRAYRSHLNDDEERRASISLRHRSIRILLRGQQLLHVQKARSRQ</sequence>
<evidence type="ECO:0000313" key="14">
    <source>
        <dbReference type="Proteomes" id="UP000198310"/>
    </source>
</evidence>
<evidence type="ECO:0000256" key="9">
    <source>
        <dbReference type="ARBA" id="ARBA00023303"/>
    </source>
</evidence>
<evidence type="ECO:0000256" key="4">
    <source>
        <dbReference type="ARBA" id="ARBA00022989"/>
    </source>
</evidence>
<protein>
    <submittedName>
        <fullName evidence="13">H+/Cl- antiporter ClcA</fullName>
    </submittedName>
</protein>
<evidence type="ECO:0000256" key="10">
    <source>
        <dbReference type="PROSITE-ProRule" id="PRU00703"/>
    </source>
</evidence>
<keyword evidence="10" id="KW-0129">CBS domain</keyword>
<dbReference type="Gene3D" id="3.10.580.10">
    <property type="entry name" value="CBS-domain"/>
    <property type="match status" value="1"/>
</dbReference>
<dbReference type="Pfam" id="PF00654">
    <property type="entry name" value="Voltage_CLC"/>
    <property type="match status" value="1"/>
</dbReference>
<feature type="transmembrane region" description="Helical" evidence="11">
    <location>
        <begin position="85"/>
        <end position="106"/>
    </location>
</feature>
<dbReference type="Gene3D" id="1.10.3080.10">
    <property type="entry name" value="Clc chloride channel"/>
    <property type="match status" value="1"/>
</dbReference>
<gene>
    <name evidence="13" type="ORF">SAMN06269173_103202</name>
</gene>
<feature type="transmembrane region" description="Helical" evidence="11">
    <location>
        <begin position="321"/>
        <end position="344"/>
    </location>
</feature>
<dbReference type="GO" id="GO:0034707">
    <property type="term" value="C:chloride channel complex"/>
    <property type="evidence" value="ECO:0007669"/>
    <property type="project" value="UniProtKB-KW"/>
</dbReference>
<feature type="transmembrane region" description="Helical" evidence="11">
    <location>
        <begin position="258"/>
        <end position="279"/>
    </location>
</feature>
<feature type="transmembrane region" description="Helical" evidence="11">
    <location>
        <begin position="388"/>
        <end position="413"/>
    </location>
</feature>
<feature type="transmembrane region" description="Helical" evidence="11">
    <location>
        <begin position="419"/>
        <end position="439"/>
    </location>
</feature>
<dbReference type="SUPFAM" id="SSF54631">
    <property type="entry name" value="CBS-domain pair"/>
    <property type="match status" value="1"/>
</dbReference>
<evidence type="ECO:0000256" key="5">
    <source>
        <dbReference type="ARBA" id="ARBA00023065"/>
    </source>
</evidence>
<dbReference type="PRINTS" id="PR00762">
    <property type="entry name" value="CLCHANNEL"/>
</dbReference>
<keyword evidence="3 11" id="KW-0812">Transmembrane</keyword>
<dbReference type="InterPro" id="IPR000644">
    <property type="entry name" value="CBS_dom"/>
</dbReference>
<comment type="subcellular location">
    <subcellularLocation>
        <location evidence="1">Membrane</location>
        <topology evidence="1">Multi-pass membrane protein</topology>
    </subcellularLocation>
</comment>
<dbReference type="SUPFAM" id="SSF81340">
    <property type="entry name" value="Clc chloride channel"/>
    <property type="match status" value="1"/>
</dbReference>
<accession>A0A238WWS9</accession>
<evidence type="ECO:0000256" key="1">
    <source>
        <dbReference type="ARBA" id="ARBA00004141"/>
    </source>
</evidence>
<evidence type="ECO:0000256" key="3">
    <source>
        <dbReference type="ARBA" id="ARBA00022692"/>
    </source>
</evidence>
<dbReference type="Proteomes" id="UP000198310">
    <property type="component" value="Unassembled WGS sequence"/>
</dbReference>
<dbReference type="PROSITE" id="PS51371">
    <property type="entry name" value="CBS"/>
    <property type="match status" value="1"/>
</dbReference>
<dbReference type="GO" id="GO:0005254">
    <property type="term" value="F:chloride channel activity"/>
    <property type="evidence" value="ECO:0007669"/>
    <property type="project" value="UniProtKB-KW"/>
</dbReference>
<keyword evidence="8" id="KW-0868">Chloride</keyword>